<reference evidence="7 8" key="1">
    <citation type="submission" date="2016-12" db="EMBL/GenBank/DDBJ databases">
        <title>Comparison of Traditional DNA-DNA Hybridization with In Silico Genomic Analysis.</title>
        <authorList>
            <person name="Nicholson A.C."/>
            <person name="Humrighouse B.W."/>
            <person name="Graziano J."/>
            <person name="Lasker B."/>
            <person name="Whitney A.M."/>
            <person name="Mcquiston J.R."/>
        </authorList>
    </citation>
    <scope>NUCLEOTIDE SEQUENCE [LARGE SCALE GENOMIC DNA]</scope>
    <source>
        <strain evidence="7 8">H2240</strain>
    </source>
</reference>
<comment type="caution">
    <text evidence="7">The sequence shown here is derived from an EMBL/GenBank/DDBJ whole genome shotgun (WGS) entry which is preliminary data.</text>
</comment>
<dbReference type="InterPro" id="IPR029072">
    <property type="entry name" value="YebC-like"/>
</dbReference>
<dbReference type="SUPFAM" id="SSF75625">
    <property type="entry name" value="YebC-like"/>
    <property type="match status" value="1"/>
</dbReference>
<dbReference type="Pfam" id="PF08471">
    <property type="entry name" value="Ribonuc_red_2_N"/>
    <property type="match status" value="1"/>
</dbReference>
<dbReference type="Gene3D" id="1.10.10.200">
    <property type="match status" value="1"/>
</dbReference>
<evidence type="ECO:0000313" key="8">
    <source>
        <dbReference type="Proteomes" id="UP000196878"/>
    </source>
</evidence>
<dbReference type="InterPro" id="IPR000788">
    <property type="entry name" value="RNR_lg_C"/>
</dbReference>
<name>A0A212ACH2_9RHOB</name>
<dbReference type="InterPro" id="IPR013678">
    <property type="entry name" value="RNR_2_N"/>
</dbReference>
<sequence>MRIERQFTVEGRDVYDRIAFRVTRSEQRNPSGEVVFRCRKLEVPEGWSQIAADILAQHCLRRSGVPARLCRVPEEGVPEFLWRSVADEAALSHLTESRRFTAETSARQMFDRLAGAWAYWGWKAGYFTAEADARAYHDEMRHMLARQMAAPDAAQCRQTGLHWAYGIEEAGRDGIAVDLAAGELRRTDSLERPEAGGLAILSMPEPEDAPDMWSREARLVRAGVRYGVNVATLPAGPAGMMAQLEAGDRLVGLAQGQGNVRRPARLALCDADHPEAAEFIEWKSAEAHKLASLTAGSHLIAALTGDIRLALRRAGPDIAGNPALQAAIRAAKRALVPEGVIQRTLAEAVEGRAPRIATFEADWDGKAAATVSGTRTATAIRLSDAFMRAATKPAARAGRERRLQDRLARAVWATSEPGALFGDTINGWNTCAQEGGIDGTSPDGGFMFLSDTAAMPATLNLGGFLGQDGFRTAAFSHAARLWVLTLDLSLSMMRRGDALLAARSQDYRPLALGHADAGGLLMAMGSGYATAEGRAMVSAITALMTGAAYAASAEIAAEKGAFPAWPRNACSMLRVVKNHRRAAGGVGAFEGLGILPRPLDADRCPQPDIVARARLCWDDAVAAAAGHGFRHAQVTALRQDPVTDRLLDCETTGIAPATALIHWEPSPDGQPRRVLASAVEDGLAALGHPRVEIAAITAHVIGHGSLENAPWINHTSLLGQGLGAGELARVEAALVSATHIRFALTPWTLGLGFCREVLGLPAAQLADPAFDLLAHLGFAPAQIAAANAYVFGTGTLQGAPFLKAADLHVFHCQGSTGEGEVDATCQIHMMAAAQPFVSGGIGGALRLPAKAAASDCLDLQTLAWSLGLKGISLSRDSSQQDPALAAVLEEAEESLALPNPATAAQSLLGRNFRTT</sequence>
<dbReference type="GO" id="GO:0031419">
    <property type="term" value="F:cobalamin binding"/>
    <property type="evidence" value="ECO:0007669"/>
    <property type="project" value="UniProtKB-KW"/>
</dbReference>
<feature type="domain" description="Ribonucleotide reductase large subunit C-terminal" evidence="5">
    <location>
        <begin position="782"/>
        <end position="872"/>
    </location>
</feature>
<evidence type="ECO:0000259" key="5">
    <source>
        <dbReference type="Pfam" id="PF02867"/>
    </source>
</evidence>
<feature type="domain" description="Ribonucleotide reductase large subunit C-terminal" evidence="5">
    <location>
        <begin position="238"/>
        <end position="710"/>
    </location>
</feature>
<dbReference type="Proteomes" id="UP000196878">
    <property type="component" value="Unassembled WGS sequence"/>
</dbReference>
<dbReference type="InterPro" id="IPR017856">
    <property type="entry name" value="Integrase-like_N"/>
</dbReference>
<keyword evidence="3 7" id="KW-0560">Oxidoreductase</keyword>
<dbReference type="Gene3D" id="3.20.70.20">
    <property type="match status" value="1"/>
</dbReference>
<evidence type="ECO:0000256" key="4">
    <source>
        <dbReference type="ARBA" id="ARBA00023285"/>
    </source>
</evidence>
<gene>
    <name evidence="7" type="ORF">CDV49_09190</name>
</gene>
<dbReference type="GO" id="GO:0004748">
    <property type="term" value="F:ribonucleoside-diphosphate reductase activity, thioredoxin disulfide as acceptor"/>
    <property type="evidence" value="ECO:0007669"/>
    <property type="project" value="UniProtKB-EC"/>
</dbReference>
<dbReference type="InterPro" id="IPR050862">
    <property type="entry name" value="RdRp_reductase_class-2"/>
</dbReference>
<evidence type="ECO:0000313" key="7">
    <source>
        <dbReference type="EMBL" id="OWJ78580.1"/>
    </source>
</evidence>
<dbReference type="SUPFAM" id="SSF51998">
    <property type="entry name" value="PFL-like glycyl radical enzymes"/>
    <property type="match status" value="1"/>
</dbReference>
<dbReference type="PANTHER" id="PTHR43371:SF1">
    <property type="entry name" value="RIBONUCLEOSIDE-DIPHOSPHATE REDUCTASE"/>
    <property type="match status" value="1"/>
</dbReference>
<evidence type="ECO:0000259" key="6">
    <source>
        <dbReference type="Pfam" id="PF08471"/>
    </source>
</evidence>
<proteinExistence type="predicted"/>
<protein>
    <submittedName>
        <fullName evidence="7">Ribonucleotide-diphosphate reductase subunit alpha</fullName>
        <ecNumber evidence="7">1.17.4.1</ecNumber>
    </submittedName>
</protein>
<evidence type="ECO:0000256" key="2">
    <source>
        <dbReference type="ARBA" id="ARBA00022628"/>
    </source>
</evidence>
<accession>A0A212ACH2</accession>
<evidence type="ECO:0000256" key="1">
    <source>
        <dbReference type="ARBA" id="ARBA00001922"/>
    </source>
</evidence>
<dbReference type="PANTHER" id="PTHR43371">
    <property type="entry name" value="VITAMIN B12-DEPENDENT RIBONUCLEOTIDE REDUCTASE"/>
    <property type="match status" value="1"/>
</dbReference>
<feature type="domain" description="Ribonucleotide reductase class II vitamin B12-dependent N-terminal" evidence="6">
    <location>
        <begin position="23"/>
        <end position="147"/>
    </location>
</feature>
<keyword evidence="2" id="KW-0846">Cobalamin</keyword>
<dbReference type="EC" id="1.17.4.1" evidence="7"/>
<keyword evidence="8" id="KW-1185">Reference proteome</keyword>
<dbReference type="GO" id="GO:0050897">
    <property type="term" value="F:cobalt ion binding"/>
    <property type="evidence" value="ECO:0007669"/>
    <property type="project" value="InterPro"/>
</dbReference>
<comment type="cofactor">
    <cofactor evidence="1">
        <name>adenosylcob(III)alamin</name>
        <dbReference type="ChEBI" id="CHEBI:18408"/>
    </cofactor>
</comment>
<keyword evidence="4" id="KW-0170">Cobalt</keyword>
<dbReference type="OrthoDB" id="9762933at2"/>
<dbReference type="RefSeq" id="WP_088215232.1">
    <property type="nucleotide sequence ID" value="NZ_NIPW01000011.1"/>
</dbReference>
<evidence type="ECO:0000256" key="3">
    <source>
        <dbReference type="ARBA" id="ARBA00023002"/>
    </source>
</evidence>
<organism evidence="7 8">
    <name type="scientific">Haematobacter genomosp. 1</name>
    <dbReference type="NCBI Taxonomy" id="366618"/>
    <lineage>
        <taxon>Bacteria</taxon>
        <taxon>Pseudomonadati</taxon>
        <taxon>Pseudomonadota</taxon>
        <taxon>Alphaproteobacteria</taxon>
        <taxon>Rhodobacterales</taxon>
        <taxon>Paracoccaceae</taxon>
        <taxon>Haematobacter</taxon>
    </lineage>
</organism>
<dbReference type="AlphaFoldDB" id="A0A212ACH2"/>
<dbReference type="EMBL" id="NIPW01000011">
    <property type="protein sequence ID" value="OWJ78580.1"/>
    <property type="molecule type" value="Genomic_DNA"/>
</dbReference>
<dbReference type="Pfam" id="PF02867">
    <property type="entry name" value="Ribonuc_red_lgC"/>
    <property type="match status" value="2"/>
</dbReference>